<organism evidence="1">
    <name type="scientific">Rhizophagus irregularis (strain DAOM 181602 / DAOM 197198 / MUCL 43194)</name>
    <name type="common">Arbuscular mycorrhizal fungus</name>
    <name type="synonym">Glomus intraradices</name>
    <dbReference type="NCBI Taxonomy" id="747089"/>
    <lineage>
        <taxon>Eukaryota</taxon>
        <taxon>Fungi</taxon>
        <taxon>Fungi incertae sedis</taxon>
        <taxon>Mucoromycota</taxon>
        <taxon>Glomeromycotina</taxon>
        <taxon>Glomeromycetes</taxon>
        <taxon>Glomerales</taxon>
        <taxon>Glomeraceae</taxon>
        <taxon>Rhizophagus</taxon>
    </lineage>
</organism>
<gene>
    <name evidence="1" type="ORF">GLOINDRAFT_85142</name>
</gene>
<dbReference type="EMBL" id="KI293649">
    <property type="protein sequence ID" value="ESA04996.1"/>
    <property type="molecule type" value="Genomic_DNA"/>
</dbReference>
<proteinExistence type="predicted"/>
<name>U9TNU9_RHIID</name>
<evidence type="ECO:0000313" key="1">
    <source>
        <dbReference type="EMBL" id="ESA04996.1"/>
    </source>
</evidence>
<accession>U9TNU9</accession>
<protein>
    <submittedName>
        <fullName evidence="1">Uncharacterized protein</fullName>
    </submittedName>
</protein>
<dbReference type="HOGENOM" id="CLU_1714260_0_0_1"/>
<dbReference type="AlphaFoldDB" id="U9TNU9"/>
<reference evidence="1" key="1">
    <citation type="submission" date="2013-07" db="EMBL/GenBank/DDBJ databases">
        <title>The genome of an arbuscular mycorrhizal fungus provides insights into the evolution of the oldest plant symbiosis.</title>
        <authorList>
            <consortium name="DOE Joint Genome Institute"/>
            <person name="Tisserant E."/>
            <person name="Malbreil M."/>
            <person name="Kuo A."/>
            <person name="Kohler A."/>
            <person name="Symeonidi A."/>
            <person name="Balestrini R."/>
            <person name="Charron P."/>
            <person name="Duensing N."/>
            <person name="Frei-dit-Frey N."/>
            <person name="Gianinazzi-Pearson V."/>
            <person name="Gilbert B."/>
            <person name="Handa Y."/>
            <person name="Hijri M."/>
            <person name="Kaul R."/>
            <person name="Kawaguchi M."/>
            <person name="Krajinski F."/>
            <person name="Lammers P."/>
            <person name="Lapierre D."/>
            <person name="Masclaux F.G."/>
            <person name="Murat C."/>
            <person name="Morin E."/>
            <person name="Ndikumana S."/>
            <person name="Pagni M."/>
            <person name="Petitpierre D."/>
            <person name="Requena N."/>
            <person name="Rosikiewicz P."/>
            <person name="Riley R."/>
            <person name="Saito K."/>
            <person name="San Clemente H."/>
            <person name="Shapiro H."/>
            <person name="van Tuinen D."/>
            <person name="Becard G."/>
            <person name="Bonfante P."/>
            <person name="Paszkowski U."/>
            <person name="Shachar-Hill Y."/>
            <person name="Young J.P."/>
            <person name="Sanders I.R."/>
            <person name="Henrissat B."/>
            <person name="Rensing S.A."/>
            <person name="Grigoriev I.V."/>
            <person name="Corradi N."/>
            <person name="Roux C."/>
            <person name="Martin F."/>
        </authorList>
    </citation>
    <scope>NUCLEOTIDE SEQUENCE</scope>
    <source>
        <strain evidence="1">DAOM 197198</strain>
    </source>
</reference>
<sequence>MQQVMISQNLQGRHDSCDEKKGQLDDLVSRIDVLIEEHSKMTTDIKKLEKGVRRLRAQILVEINFCNYNVCVLVNNFISTFSLTKTRRRAISTRNTQRLPRNQYYPGIDLCRRNTTTFNDFMYFCIFYPEVKRELFSVTLLSMRSPRLRREIP</sequence>